<evidence type="ECO:0008006" key="3">
    <source>
        <dbReference type="Google" id="ProtNLM"/>
    </source>
</evidence>
<dbReference type="InterPro" id="IPR023393">
    <property type="entry name" value="START-like_dom_sf"/>
</dbReference>
<gene>
    <name evidence="1" type="ORF">GCM10010358_50110</name>
</gene>
<dbReference type="Gene3D" id="3.30.530.20">
    <property type="match status" value="1"/>
</dbReference>
<comment type="caution">
    <text evidence="1">The sequence shown here is derived from an EMBL/GenBank/DDBJ whole genome shotgun (WGS) entry which is preliminary data.</text>
</comment>
<reference evidence="1" key="1">
    <citation type="journal article" date="2014" name="Int. J. Syst. Evol. Microbiol.">
        <title>Complete genome sequence of Corynebacterium casei LMG S-19264T (=DSM 44701T), isolated from a smear-ripened cheese.</title>
        <authorList>
            <consortium name="US DOE Joint Genome Institute (JGI-PGF)"/>
            <person name="Walter F."/>
            <person name="Albersmeier A."/>
            <person name="Kalinowski J."/>
            <person name="Ruckert C."/>
        </authorList>
    </citation>
    <scope>NUCLEOTIDE SEQUENCE</scope>
    <source>
        <strain evidence="1">JCM 4790</strain>
    </source>
</reference>
<proteinExistence type="predicted"/>
<dbReference type="InterPro" id="IPR019587">
    <property type="entry name" value="Polyketide_cyclase/dehydratase"/>
</dbReference>
<dbReference type="RefSeq" id="WP_190192555.1">
    <property type="nucleotide sequence ID" value="NZ_BMVU01000027.1"/>
</dbReference>
<dbReference type="Pfam" id="PF10604">
    <property type="entry name" value="Polyketide_cyc2"/>
    <property type="match status" value="1"/>
</dbReference>
<evidence type="ECO:0000313" key="1">
    <source>
        <dbReference type="EMBL" id="GGX90062.1"/>
    </source>
</evidence>
<dbReference type="AlphaFoldDB" id="A0A918NRW4"/>
<sequence>MAEYEQSRTIAAPPEQVFEQAANVGQMDSWMPRDLHLHVNVEDLPAVTVHEDAPAEDIPALLRTERDQMRIEWGTREDGSYAGWLQVSGIGSGSSEVIVHLSFFDERHDPGPQLVQDALVKSLSRLEEQIRLRFEPTAG</sequence>
<accession>A0A918NRW4</accession>
<dbReference type="SUPFAM" id="SSF55961">
    <property type="entry name" value="Bet v1-like"/>
    <property type="match status" value="1"/>
</dbReference>
<reference evidence="1" key="2">
    <citation type="submission" date="2020-09" db="EMBL/GenBank/DDBJ databases">
        <authorList>
            <person name="Sun Q."/>
            <person name="Ohkuma M."/>
        </authorList>
    </citation>
    <scope>NUCLEOTIDE SEQUENCE</scope>
    <source>
        <strain evidence="1">JCM 4790</strain>
    </source>
</reference>
<organism evidence="1 2">
    <name type="scientific">Streptomyces minutiscleroticus</name>
    <dbReference type="NCBI Taxonomy" id="68238"/>
    <lineage>
        <taxon>Bacteria</taxon>
        <taxon>Bacillati</taxon>
        <taxon>Actinomycetota</taxon>
        <taxon>Actinomycetes</taxon>
        <taxon>Kitasatosporales</taxon>
        <taxon>Streptomycetaceae</taxon>
        <taxon>Streptomyces</taxon>
    </lineage>
</organism>
<dbReference type="CDD" id="cd07812">
    <property type="entry name" value="SRPBCC"/>
    <property type="match status" value="1"/>
</dbReference>
<dbReference type="Proteomes" id="UP000619244">
    <property type="component" value="Unassembled WGS sequence"/>
</dbReference>
<keyword evidence="2" id="KW-1185">Reference proteome</keyword>
<protein>
    <recommendedName>
        <fullName evidence="3">SRPBCC family protein</fullName>
    </recommendedName>
</protein>
<dbReference type="EMBL" id="BMVU01000027">
    <property type="protein sequence ID" value="GGX90062.1"/>
    <property type="molecule type" value="Genomic_DNA"/>
</dbReference>
<evidence type="ECO:0000313" key="2">
    <source>
        <dbReference type="Proteomes" id="UP000619244"/>
    </source>
</evidence>
<name>A0A918NRW4_9ACTN</name>